<keyword evidence="3" id="KW-1185">Reference proteome</keyword>
<dbReference type="Proteomes" id="UP001499884">
    <property type="component" value="Unassembled WGS sequence"/>
</dbReference>
<keyword evidence="1" id="KW-0472">Membrane</keyword>
<sequence length="64" mass="6624">MAISVSLLLLLAVLAVVFIRSGGLKIWHAVVCVLLGFLLASTSMASTIDHGVSATADMVSSIRP</sequence>
<evidence type="ECO:0000256" key="1">
    <source>
        <dbReference type="SAM" id="Phobius"/>
    </source>
</evidence>
<name>A0ABP7E4Z8_9ACTN</name>
<feature type="transmembrane region" description="Helical" evidence="1">
    <location>
        <begin position="25"/>
        <end position="48"/>
    </location>
</feature>
<evidence type="ECO:0000313" key="2">
    <source>
        <dbReference type="EMBL" id="GAA3713427.1"/>
    </source>
</evidence>
<proteinExistence type="predicted"/>
<reference evidence="3" key="1">
    <citation type="journal article" date="2019" name="Int. J. Syst. Evol. Microbiol.">
        <title>The Global Catalogue of Microorganisms (GCM) 10K type strain sequencing project: providing services to taxonomists for standard genome sequencing and annotation.</title>
        <authorList>
            <consortium name="The Broad Institute Genomics Platform"/>
            <consortium name="The Broad Institute Genome Sequencing Center for Infectious Disease"/>
            <person name="Wu L."/>
            <person name="Ma J."/>
        </authorList>
    </citation>
    <scope>NUCLEOTIDE SEQUENCE [LARGE SCALE GENOMIC DNA]</scope>
    <source>
        <strain evidence="3">JCM 30846</strain>
    </source>
</reference>
<organism evidence="2 3">
    <name type="scientific">Streptomyces tremellae</name>
    <dbReference type="NCBI Taxonomy" id="1124239"/>
    <lineage>
        <taxon>Bacteria</taxon>
        <taxon>Bacillati</taxon>
        <taxon>Actinomycetota</taxon>
        <taxon>Actinomycetes</taxon>
        <taxon>Kitasatosporales</taxon>
        <taxon>Streptomycetaceae</taxon>
        <taxon>Streptomyces</taxon>
    </lineage>
</organism>
<gene>
    <name evidence="2" type="ORF">GCM10023082_08970</name>
</gene>
<dbReference type="RefSeq" id="WP_345641403.1">
    <property type="nucleotide sequence ID" value="NZ_BAABEP010000003.1"/>
</dbReference>
<dbReference type="EMBL" id="BAABEP010000003">
    <property type="protein sequence ID" value="GAA3713427.1"/>
    <property type="molecule type" value="Genomic_DNA"/>
</dbReference>
<evidence type="ECO:0000313" key="3">
    <source>
        <dbReference type="Proteomes" id="UP001499884"/>
    </source>
</evidence>
<keyword evidence="1" id="KW-1133">Transmembrane helix</keyword>
<protein>
    <submittedName>
        <fullName evidence="2">Uncharacterized protein</fullName>
    </submittedName>
</protein>
<comment type="caution">
    <text evidence="2">The sequence shown here is derived from an EMBL/GenBank/DDBJ whole genome shotgun (WGS) entry which is preliminary data.</text>
</comment>
<accession>A0ABP7E4Z8</accession>
<keyword evidence="1" id="KW-0812">Transmembrane</keyword>